<evidence type="ECO:0000313" key="1">
    <source>
        <dbReference type="EMBL" id="MFD1705040.1"/>
    </source>
</evidence>
<proteinExistence type="predicted"/>
<comment type="caution">
    <text evidence="1">The sequence shown here is derived from an EMBL/GenBank/DDBJ whole genome shotgun (WGS) entry which is preliminary data.</text>
</comment>
<sequence>MIRLLYAVAIGLALAGLIHVASLLRVPQLAPNGAYDRLASLKADGRFVVLQDDGDAADRLPFRDPAFVTAACRYDLSQGPVTVRANLPSSYGAVVFHNRGGQPFYALSDRAATNGAVEVTVLDDAAAEEAEADETVEARPNIRIASPTETGFVLVRLFAPAPSARAGLAAIAAGASCGRRVSP</sequence>
<dbReference type="EMBL" id="JBHUER010000014">
    <property type="protein sequence ID" value="MFD1705040.1"/>
    <property type="molecule type" value="Genomic_DNA"/>
</dbReference>
<accession>A0ABW4KFV5</accession>
<name>A0ABW4KFV5_9HYPH</name>
<dbReference type="RefSeq" id="WP_378801093.1">
    <property type="nucleotide sequence ID" value="NZ_JBHUER010000014.1"/>
</dbReference>
<keyword evidence="2" id="KW-1185">Reference proteome</keyword>
<evidence type="ECO:0008006" key="3">
    <source>
        <dbReference type="Google" id="ProtNLM"/>
    </source>
</evidence>
<dbReference type="Proteomes" id="UP001597308">
    <property type="component" value="Unassembled WGS sequence"/>
</dbReference>
<reference evidence="2" key="1">
    <citation type="journal article" date="2019" name="Int. J. Syst. Evol. Microbiol.">
        <title>The Global Catalogue of Microorganisms (GCM) 10K type strain sequencing project: providing services to taxonomists for standard genome sequencing and annotation.</title>
        <authorList>
            <consortium name="The Broad Institute Genomics Platform"/>
            <consortium name="The Broad Institute Genome Sequencing Center for Infectious Disease"/>
            <person name="Wu L."/>
            <person name="Ma J."/>
        </authorList>
    </citation>
    <scope>NUCLEOTIDE SEQUENCE [LARGE SCALE GENOMIC DNA]</scope>
    <source>
        <strain evidence="2">KCTC 23707</strain>
    </source>
</reference>
<organism evidence="1 2">
    <name type="scientific">Methylopila henanensis</name>
    <dbReference type="NCBI Taxonomy" id="873516"/>
    <lineage>
        <taxon>Bacteria</taxon>
        <taxon>Pseudomonadati</taxon>
        <taxon>Pseudomonadota</taxon>
        <taxon>Alphaproteobacteria</taxon>
        <taxon>Hyphomicrobiales</taxon>
        <taxon>Methylopilaceae</taxon>
        <taxon>Methylopila</taxon>
    </lineage>
</organism>
<evidence type="ECO:0000313" key="2">
    <source>
        <dbReference type="Proteomes" id="UP001597308"/>
    </source>
</evidence>
<protein>
    <recommendedName>
        <fullName evidence="3">DUF1254 domain-containing protein</fullName>
    </recommendedName>
</protein>
<gene>
    <name evidence="1" type="ORF">ACFSCV_18700</name>
</gene>